<dbReference type="STRING" id="536979.SAMN04488055_1586"/>
<dbReference type="RefSeq" id="WP_074238721.1">
    <property type="nucleotide sequence ID" value="NZ_FSRA01000001.1"/>
</dbReference>
<dbReference type="Pfam" id="PF13699">
    <property type="entry name" value="eCIS_core"/>
    <property type="match status" value="1"/>
</dbReference>
<sequence length="614" mass="64825">MKLPQPPAQRSAITPCSKTFFPAPSEHSDVPFFSPPVIQTKLNVSQPGDKYEQEADSVAEQVVQKIETSSVQKKCDKCEGLPVQEKCEHCQEEEKLQKKENDGGGIHDAALENQIRSSQGGGQSLPGITQQEMGSSFGADFSNVNIHDNAASHEMSSTLSAKAFTVGSDIYFNKGEYNPGSRAGKSLLAHELTHTIQQGKVNTVAMKIDRQEDAGVDGPRDAGLPGGVPFGPTEPEPTAPPPPTEAPRDRTPRVPTVTCPTTFTAATSFTTLIDLVRAAEIKLSAAGITSTQEQIHSLRGIYYGTTWSHDYSVEHSTIRNEGFQRFTRPSAADPTTTAPRDIQTILDCGLFTALFNSQDVVDGTRHVDFGHLLIGMDARYDPALTTNVNYPVAGGLMNIDMGGSGTELVTWLGDLGGAAASLSVKRISTPSTSASTVFRGTDYGGSINLEGDIAGFVVGAGSSVALTAPVITSGSGRLSDALTSYLMPGSSTYNSRATTFLSMYGGTFDPTTRALTNGPTLITLFANKIQVFACNYLASRVRDSRITYAQATTAATYIIPTSTEVATTFVNALSDNITSGGRIEATRFPTPSPAGTAACATQIAAGRLAGGLGL</sequence>
<feature type="region of interest" description="Disordered" evidence="1">
    <location>
        <begin position="213"/>
        <end position="255"/>
    </location>
</feature>
<dbReference type="Proteomes" id="UP000185003">
    <property type="component" value="Unassembled WGS sequence"/>
</dbReference>
<dbReference type="AlphaFoldDB" id="A0A1N6EGF3"/>
<keyword evidence="4" id="KW-1185">Reference proteome</keyword>
<evidence type="ECO:0000256" key="1">
    <source>
        <dbReference type="SAM" id="MobiDB-lite"/>
    </source>
</evidence>
<evidence type="ECO:0000313" key="4">
    <source>
        <dbReference type="Proteomes" id="UP000185003"/>
    </source>
</evidence>
<evidence type="ECO:0000259" key="2">
    <source>
        <dbReference type="Pfam" id="PF13699"/>
    </source>
</evidence>
<gene>
    <name evidence="3" type="ORF">SAMN04488055_1586</name>
</gene>
<feature type="domain" description="eCIS core" evidence="2">
    <location>
        <begin position="125"/>
        <end position="200"/>
    </location>
</feature>
<organism evidence="3 4">
    <name type="scientific">Chitinophaga niabensis</name>
    <dbReference type="NCBI Taxonomy" id="536979"/>
    <lineage>
        <taxon>Bacteria</taxon>
        <taxon>Pseudomonadati</taxon>
        <taxon>Bacteroidota</taxon>
        <taxon>Chitinophagia</taxon>
        <taxon>Chitinophagales</taxon>
        <taxon>Chitinophagaceae</taxon>
        <taxon>Chitinophaga</taxon>
    </lineage>
</organism>
<feature type="compositionally biased region" description="Pro residues" evidence="1">
    <location>
        <begin position="232"/>
        <end position="245"/>
    </location>
</feature>
<dbReference type="OrthoDB" id="4317910at2"/>
<proteinExistence type="predicted"/>
<protein>
    <recommendedName>
        <fullName evidence="2">eCIS core domain-containing protein</fullName>
    </recommendedName>
</protein>
<accession>A0A1N6EGF3</accession>
<dbReference type="InterPro" id="IPR025295">
    <property type="entry name" value="eCIS_core_dom"/>
</dbReference>
<reference evidence="3 4" key="1">
    <citation type="submission" date="2016-11" db="EMBL/GenBank/DDBJ databases">
        <authorList>
            <person name="Jaros S."/>
            <person name="Januszkiewicz K."/>
            <person name="Wedrychowicz H."/>
        </authorList>
    </citation>
    <scope>NUCLEOTIDE SEQUENCE [LARGE SCALE GENOMIC DNA]</scope>
    <source>
        <strain evidence="3 4">DSM 24787</strain>
    </source>
</reference>
<name>A0A1N6EGF3_9BACT</name>
<dbReference type="EMBL" id="FSRA01000001">
    <property type="protein sequence ID" value="SIN82086.1"/>
    <property type="molecule type" value="Genomic_DNA"/>
</dbReference>
<evidence type="ECO:0000313" key="3">
    <source>
        <dbReference type="EMBL" id="SIN82086.1"/>
    </source>
</evidence>